<protein>
    <recommendedName>
        <fullName evidence="3">Portal protein</fullName>
    </recommendedName>
</protein>
<dbReference type="Proteomes" id="UP001418637">
    <property type="component" value="Unassembled WGS sequence"/>
</dbReference>
<dbReference type="Pfam" id="PF16510">
    <property type="entry name" value="P22_portal"/>
    <property type="match status" value="1"/>
</dbReference>
<evidence type="ECO:0000313" key="2">
    <source>
        <dbReference type="Proteomes" id="UP001418637"/>
    </source>
</evidence>
<name>A0ABV0BKE3_9HYPH</name>
<organism evidence="1 2">
    <name type="scientific">Hohaiivirga grylli</name>
    <dbReference type="NCBI Taxonomy" id="3133970"/>
    <lineage>
        <taxon>Bacteria</taxon>
        <taxon>Pseudomonadati</taxon>
        <taxon>Pseudomonadota</taxon>
        <taxon>Alphaproteobacteria</taxon>
        <taxon>Hyphomicrobiales</taxon>
        <taxon>Methylobacteriaceae</taxon>
        <taxon>Hohaiivirga</taxon>
    </lineage>
</organism>
<gene>
    <name evidence="1" type="ORF">WJT86_10085</name>
</gene>
<evidence type="ECO:0008006" key="3">
    <source>
        <dbReference type="Google" id="ProtNLM"/>
    </source>
</evidence>
<reference evidence="1 2" key="1">
    <citation type="submission" date="2024-04" db="EMBL/GenBank/DDBJ databases">
        <title>A novel species isolated from cricket.</title>
        <authorList>
            <person name="Wang H.-C."/>
        </authorList>
    </citation>
    <scope>NUCLEOTIDE SEQUENCE [LARGE SCALE GENOMIC DNA]</scope>
    <source>
        <strain evidence="1 2">WL0021</strain>
    </source>
</reference>
<accession>A0ABV0BKE3</accession>
<evidence type="ECO:0000313" key="1">
    <source>
        <dbReference type="EMBL" id="MEN3931404.1"/>
    </source>
</evidence>
<keyword evidence="2" id="KW-1185">Reference proteome</keyword>
<dbReference type="EMBL" id="JBBYXI010000003">
    <property type="protein sequence ID" value="MEN3931404.1"/>
    <property type="molecule type" value="Genomic_DNA"/>
</dbReference>
<dbReference type="RefSeq" id="WP_346337434.1">
    <property type="nucleotide sequence ID" value="NZ_JBBYXI010000003.1"/>
</dbReference>
<proteinExistence type="predicted"/>
<dbReference type="InterPro" id="IPR032427">
    <property type="entry name" value="P22_portal"/>
</dbReference>
<comment type="caution">
    <text evidence="1">The sequence shown here is derived from an EMBL/GenBank/DDBJ whole genome shotgun (WGS) entry which is preliminary data.</text>
</comment>
<sequence>MTSTVDTILDDAVGTFEGETRLSILKSLFNECRNSTEIARREAQRDIDYYHDIQWTDAELKELARRRQPPVTMNVIKDKIESICGVEEQSDTSPKAWARTPNSEQAAEVATDTLRYVCDGERFAKHRIDVLRDMLIAGTGGAIVEVVPNKLGSFDIKIRKLRWETLVYDPFSRETDFSDARYLGSAIWMNSEDVIAMYGEASREAVEGALDDSGLAEDGGESYSDRPIGSVWSDRKRNRVLIVELYHIEAGIWMHSIFTGAGVISSQESPYRNADGEPTCPIELASAYVNRDNERYGVVRSMLSAQDEINHRRSKMLHLLNTRQTYRKEGSIAANDPQTLRRELNKPDGDIVLARTAEWGKDIGIIPTSTEFAGQAELLNDARRFIDKQGANNALMGRGSEHQSGRAILAQQQAGLQTLATLFSGYNDWILRIYRQIWARARQFWQAPMWVRVTDDIGSPKFIQINEPVVDAIGTPLINPQTGLPIMRNRIAKMDVDLIVDRVVASANLQDEMFKELISLVKASGLGATPQVLSALIASSPVRAQVKRQLMQAIQVQGQPDPQQQQLVLRKALAEIAKEEAYAMKYGASAMKDQAEARKTMLKNVPDELDVAVLMQQLQAFQAAQNDKIEQSILANES</sequence>